<dbReference type="RefSeq" id="XP_068359280.1">
    <property type="nucleotide sequence ID" value="XM_068504648.1"/>
</dbReference>
<dbReference type="EMBL" id="MLAK01000735">
    <property type="protein sequence ID" value="OHT06144.1"/>
    <property type="molecule type" value="Genomic_DNA"/>
</dbReference>
<dbReference type="Proteomes" id="UP000179807">
    <property type="component" value="Unassembled WGS sequence"/>
</dbReference>
<dbReference type="GeneID" id="94839352"/>
<organism evidence="2 3">
    <name type="scientific">Tritrichomonas foetus</name>
    <dbReference type="NCBI Taxonomy" id="1144522"/>
    <lineage>
        <taxon>Eukaryota</taxon>
        <taxon>Metamonada</taxon>
        <taxon>Parabasalia</taxon>
        <taxon>Tritrichomonadida</taxon>
        <taxon>Tritrichomonadidae</taxon>
        <taxon>Tritrichomonas</taxon>
    </lineage>
</organism>
<keyword evidence="3" id="KW-1185">Reference proteome</keyword>
<name>A0A1J4K5J2_9EUKA</name>
<dbReference type="VEuPathDB" id="TrichDB:TRFO_25933"/>
<comment type="caution">
    <text evidence="2">The sequence shown here is derived from an EMBL/GenBank/DDBJ whole genome shotgun (WGS) entry which is preliminary data.</text>
</comment>
<evidence type="ECO:0000313" key="3">
    <source>
        <dbReference type="Proteomes" id="UP000179807"/>
    </source>
</evidence>
<gene>
    <name evidence="2" type="ORF">TRFO_25933</name>
</gene>
<evidence type="ECO:0000313" key="2">
    <source>
        <dbReference type="EMBL" id="OHT06144.1"/>
    </source>
</evidence>
<feature type="region of interest" description="Disordered" evidence="1">
    <location>
        <begin position="22"/>
        <end position="43"/>
    </location>
</feature>
<sequence length="185" mass="22326">MFVIFVFFACARRSKHYFYKNDDSESSATTTPTPSPTFEISPQDMDYLPDSRRDYRKEYQMNYYSNVLQVNQMKNLDQVLYSEFMPTYQLPTKRKKLDMMIQSKDQPHISIMNPRYCCTCTFRKIVNMTGENDKKILKLQQKIQHYKRLHRKHQIKKKYKEKYSKQYVHVLPKSLTHDSSIESFV</sequence>
<evidence type="ECO:0000256" key="1">
    <source>
        <dbReference type="SAM" id="MobiDB-lite"/>
    </source>
</evidence>
<dbReference type="AlphaFoldDB" id="A0A1J4K5J2"/>
<feature type="compositionally biased region" description="Low complexity" evidence="1">
    <location>
        <begin position="26"/>
        <end position="42"/>
    </location>
</feature>
<protein>
    <submittedName>
        <fullName evidence="2">Uncharacterized protein</fullName>
    </submittedName>
</protein>
<proteinExistence type="predicted"/>
<reference evidence="2" key="1">
    <citation type="submission" date="2016-10" db="EMBL/GenBank/DDBJ databases">
        <authorList>
            <person name="Benchimol M."/>
            <person name="Almeida L.G."/>
            <person name="Vasconcelos A.T."/>
            <person name="Perreira-Neves A."/>
            <person name="Rosa I.A."/>
            <person name="Tasca T."/>
            <person name="Bogo M.R."/>
            <person name="de Souza W."/>
        </authorList>
    </citation>
    <scope>NUCLEOTIDE SEQUENCE [LARGE SCALE GENOMIC DNA]</scope>
    <source>
        <strain evidence="2">K</strain>
    </source>
</reference>
<accession>A0A1J4K5J2</accession>